<dbReference type="InterPro" id="IPR016098">
    <property type="entry name" value="CAP/MinC_C"/>
</dbReference>
<dbReference type="GO" id="GO:0008179">
    <property type="term" value="F:adenylate cyclase binding"/>
    <property type="evidence" value="ECO:0007669"/>
    <property type="project" value="TreeGrafter"/>
</dbReference>
<proteinExistence type="inferred from homology"/>
<feature type="compositionally biased region" description="Basic and acidic residues" evidence="7">
    <location>
        <begin position="274"/>
        <end position="284"/>
    </location>
</feature>
<accession>A0AAD5UE38</accession>
<dbReference type="FunFam" id="1.25.40.330:FF:000001">
    <property type="entry name" value="Adenylyl cyclase-associated protein"/>
    <property type="match status" value="1"/>
</dbReference>
<dbReference type="GO" id="GO:0005886">
    <property type="term" value="C:plasma membrane"/>
    <property type="evidence" value="ECO:0007669"/>
    <property type="project" value="UniProtKB-SubCell"/>
</dbReference>
<dbReference type="InterPro" id="IPR036223">
    <property type="entry name" value="CAP_C_sf"/>
</dbReference>
<feature type="domain" description="C-CAP/cofactor C-like" evidence="8">
    <location>
        <begin position="314"/>
        <end position="448"/>
    </location>
</feature>
<dbReference type="FunFam" id="2.160.20.70:FF:000001">
    <property type="entry name" value="Adenylyl cyclase-associated protein"/>
    <property type="match status" value="1"/>
</dbReference>
<evidence type="ECO:0000256" key="6">
    <source>
        <dbReference type="ARBA" id="ARBA00072052"/>
    </source>
</evidence>
<comment type="function">
    <text evidence="5">The N-terminal domain binds to adenylyl cyclase, thereby enabling adenylyl cyclase to be activated by upstream regulatory signals, such as Ras. The C-terminal domain is required for normal cellular morphology and growth control.</text>
</comment>
<dbReference type="GO" id="GO:0019933">
    <property type="term" value="P:cAMP-mediated signaling"/>
    <property type="evidence" value="ECO:0007669"/>
    <property type="project" value="TreeGrafter"/>
</dbReference>
<comment type="subcellular location">
    <subcellularLocation>
        <location evidence="1">Cell membrane</location>
        <topology evidence="1">Peripheral membrane protein</topology>
    </subcellularLocation>
</comment>
<feature type="compositionally biased region" description="Low complexity" evidence="7">
    <location>
        <begin position="222"/>
        <end position="231"/>
    </location>
</feature>
<dbReference type="InterPro" id="IPR036222">
    <property type="entry name" value="CAP_N_sf"/>
</dbReference>
<dbReference type="PANTHER" id="PTHR10652">
    <property type="entry name" value="ADENYLYL CYCLASE-ASSOCIATED PROTEIN"/>
    <property type="match status" value="1"/>
</dbReference>
<name>A0AAD5UE38_9FUNG</name>
<dbReference type="Gene3D" id="2.160.20.70">
    <property type="match status" value="1"/>
</dbReference>
<dbReference type="Pfam" id="PF21938">
    <property type="entry name" value="CAP_N"/>
    <property type="match status" value="1"/>
</dbReference>
<organism evidence="9 10">
    <name type="scientific">Boothiomyces macroporosus</name>
    <dbReference type="NCBI Taxonomy" id="261099"/>
    <lineage>
        <taxon>Eukaryota</taxon>
        <taxon>Fungi</taxon>
        <taxon>Fungi incertae sedis</taxon>
        <taxon>Chytridiomycota</taxon>
        <taxon>Chytridiomycota incertae sedis</taxon>
        <taxon>Chytridiomycetes</taxon>
        <taxon>Rhizophydiales</taxon>
        <taxon>Terramycetaceae</taxon>
        <taxon>Boothiomyces</taxon>
    </lineage>
</organism>
<dbReference type="AlphaFoldDB" id="A0AAD5UE38"/>
<comment type="similarity">
    <text evidence="2">Belongs to the CAP family.</text>
</comment>
<evidence type="ECO:0000256" key="4">
    <source>
        <dbReference type="ARBA" id="ARBA00023136"/>
    </source>
</evidence>
<dbReference type="SUPFAM" id="SSF69340">
    <property type="entry name" value="C-terminal domain of adenylylcyclase associated protein"/>
    <property type="match status" value="1"/>
</dbReference>
<keyword evidence="4" id="KW-0472">Membrane</keyword>
<comment type="caution">
    <text evidence="9">The sequence shown here is derived from an EMBL/GenBank/DDBJ whole genome shotgun (WGS) entry which is preliminary data.</text>
</comment>
<dbReference type="InterPro" id="IPR006599">
    <property type="entry name" value="CARP_motif"/>
</dbReference>
<gene>
    <name evidence="9" type="primary">CAP1_2</name>
    <name evidence="9" type="ORF">HK103_006193</name>
</gene>
<dbReference type="SMART" id="SM00673">
    <property type="entry name" value="CARP"/>
    <property type="match status" value="2"/>
</dbReference>
<dbReference type="InterPro" id="IPR053950">
    <property type="entry name" value="CAP_N"/>
</dbReference>
<feature type="region of interest" description="Disordered" evidence="7">
    <location>
        <begin position="216"/>
        <end position="284"/>
    </location>
</feature>
<protein>
    <recommendedName>
        <fullName evidence="6">Adenylyl cyclase-associated protein</fullName>
    </recommendedName>
</protein>
<keyword evidence="3" id="KW-1003">Cell membrane</keyword>
<evidence type="ECO:0000256" key="5">
    <source>
        <dbReference type="ARBA" id="ARBA00054756"/>
    </source>
</evidence>
<dbReference type="EMBL" id="JADGKB010000064">
    <property type="protein sequence ID" value="KAJ3255557.1"/>
    <property type="molecule type" value="Genomic_DNA"/>
</dbReference>
<dbReference type="GO" id="GO:0007015">
    <property type="term" value="P:actin filament organization"/>
    <property type="evidence" value="ECO:0007669"/>
    <property type="project" value="TreeGrafter"/>
</dbReference>
<keyword evidence="10" id="KW-1185">Reference proteome</keyword>
<evidence type="ECO:0000313" key="10">
    <source>
        <dbReference type="Proteomes" id="UP001210925"/>
    </source>
</evidence>
<reference evidence="9" key="1">
    <citation type="submission" date="2020-05" db="EMBL/GenBank/DDBJ databases">
        <title>Phylogenomic resolution of chytrid fungi.</title>
        <authorList>
            <person name="Stajich J.E."/>
            <person name="Amses K."/>
            <person name="Simmons R."/>
            <person name="Seto K."/>
            <person name="Myers J."/>
            <person name="Bonds A."/>
            <person name="Quandt C.A."/>
            <person name="Barry K."/>
            <person name="Liu P."/>
            <person name="Grigoriev I."/>
            <person name="Longcore J.E."/>
            <person name="James T.Y."/>
        </authorList>
    </citation>
    <scope>NUCLEOTIDE SEQUENCE</scope>
    <source>
        <strain evidence="9">PLAUS21</strain>
    </source>
</reference>
<dbReference type="PANTHER" id="PTHR10652:SF0">
    <property type="entry name" value="ADENYLYL CYCLASE-ASSOCIATED PROTEIN"/>
    <property type="match status" value="1"/>
</dbReference>
<sequence length="470" mass="49902">MESRLASLIERLEATAARLDVIANGEKAGAPAAGNAAAPAASSPSVSALDAIISGSLQSFITQSKSIGELVDKQVHEVSRAFEAARKIVAIAAVSKKPDDKTLQEIISPLQKAIMAVTEIKDKNRPSPLFYHLSAIADGIPALGWVVVAPTPAPYIGEMKDAAQFYANRVIKDNKDKEPTHVEWVNSYLAILAELQAYVKQWHTTGLAWNPKGGDAKSANVGGAAAPAPAGGAPPPPPAPTAAQLESFSTPSKPAAPNPADLLGELSKGTSGLRKVDKSEMTHKNPELRAGSVVKAVEKPVSSAPKGNSAPKGPPKLALEGSKWVVENYNGNNDIVIDQTEIKHTVYIYNCQNSTIKVMGKVNAISLDNCKKVGLLAENIVATLDAVNCQRLQIQITGKCPTAVVDKTDGFQLYLSKECLDIEILSAKSSEMNILIPTENGEFTEKPVSEQFKTVIKNGELESEAVKHKE</sequence>
<dbReference type="InterPro" id="IPR001837">
    <property type="entry name" value="Adenylate_cyclase-assoc_CAP"/>
</dbReference>
<evidence type="ECO:0000259" key="8">
    <source>
        <dbReference type="PROSITE" id="PS51329"/>
    </source>
</evidence>
<evidence type="ECO:0000256" key="7">
    <source>
        <dbReference type="SAM" id="MobiDB-lite"/>
    </source>
</evidence>
<dbReference type="Pfam" id="PF08603">
    <property type="entry name" value="CAP_C"/>
    <property type="match status" value="1"/>
</dbReference>
<dbReference type="Proteomes" id="UP001210925">
    <property type="component" value="Unassembled WGS sequence"/>
</dbReference>
<dbReference type="Gene3D" id="1.25.40.330">
    <property type="entry name" value="Adenylate cyclase-associated CAP, N-terminal domain"/>
    <property type="match status" value="1"/>
</dbReference>
<evidence type="ECO:0000256" key="1">
    <source>
        <dbReference type="ARBA" id="ARBA00004202"/>
    </source>
</evidence>
<dbReference type="InterPro" id="IPR013912">
    <property type="entry name" value="Adenylate_cyclase-assoc_CAP_C"/>
</dbReference>
<dbReference type="GO" id="GO:0005737">
    <property type="term" value="C:cytoplasm"/>
    <property type="evidence" value="ECO:0007669"/>
    <property type="project" value="TreeGrafter"/>
</dbReference>
<dbReference type="PROSITE" id="PS51329">
    <property type="entry name" value="C_CAP_COFACTOR_C"/>
    <property type="match status" value="1"/>
</dbReference>
<evidence type="ECO:0000313" key="9">
    <source>
        <dbReference type="EMBL" id="KAJ3255557.1"/>
    </source>
</evidence>
<dbReference type="GO" id="GO:0003779">
    <property type="term" value="F:actin binding"/>
    <property type="evidence" value="ECO:0007669"/>
    <property type="project" value="InterPro"/>
</dbReference>
<evidence type="ECO:0000256" key="2">
    <source>
        <dbReference type="ARBA" id="ARBA00007659"/>
    </source>
</evidence>
<dbReference type="InterPro" id="IPR017901">
    <property type="entry name" value="C-CAP_CF_C-like"/>
</dbReference>
<evidence type="ECO:0000256" key="3">
    <source>
        <dbReference type="ARBA" id="ARBA00022475"/>
    </source>
</evidence>
<dbReference type="SUPFAM" id="SSF101278">
    <property type="entry name" value="N-terminal domain of adenylylcyclase associated protein, CAP"/>
    <property type="match status" value="1"/>
</dbReference>